<gene>
    <name evidence="10" type="ORF">SARC_12353</name>
</gene>
<dbReference type="PROSITE" id="PS50157">
    <property type="entry name" value="ZINC_FINGER_C2H2_2"/>
    <property type="match status" value="2"/>
</dbReference>
<dbReference type="SUPFAM" id="SSF57667">
    <property type="entry name" value="beta-beta-alpha zinc fingers"/>
    <property type="match status" value="3"/>
</dbReference>
<proteinExistence type="predicted"/>
<evidence type="ECO:0000256" key="5">
    <source>
        <dbReference type="ARBA" id="ARBA00022833"/>
    </source>
</evidence>
<evidence type="ECO:0000256" key="2">
    <source>
        <dbReference type="ARBA" id="ARBA00022723"/>
    </source>
</evidence>
<dbReference type="eggNOG" id="KOG1721">
    <property type="taxonomic scope" value="Eukaryota"/>
</dbReference>
<keyword evidence="5" id="KW-0862">Zinc</keyword>
<accession>A0A0L0FED4</accession>
<feature type="region of interest" description="Disordered" evidence="8">
    <location>
        <begin position="68"/>
        <end position="94"/>
    </location>
</feature>
<dbReference type="AlphaFoldDB" id="A0A0L0FED4"/>
<dbReference type="Proteomes" id="UP000054560">
    <property type="component" value="Unassembled WGS sequence"/>
</dbReference>
<evidence type="ECO:0000256" key="8">
    <source>
        <dbReference type="SAM" id="MobiDB-lite"/>
    </source>
</evidence>
<dbReference type="GO" id="GO:0045944">
    <property type="term" value="P:positive regulation of transcription by RNA polymerase II"/>
    <property type="evidence" value="ECO:0007669"/>
    <property type="project" value="UniProtKB-ARBA"/>
</dbReference>
<comment type="subcellular location">
    <subcellularLocation>
        <location evidence="1">Nucleus</location>
    </subcellularLocation>
</comment>
<feature type="domain" description="C2H2-type" evidence="9">
    <location>
        <begin position="575"/>
        <end position="604"/>
    </location>
</feature>
<keyword evidence="4 7" id="KW-0863">Zinc-finger</keyword>
<dbReference type="InterPro" id="IPR013087">
    <property type="entry name" value="Znf_C2H2_type"/>
</dbReference>
<keyword evidence="11" id="KW-1185">Reference proteome</keyword>
<evidence type="ECO:0000313" key="10">
    <source>
        <dbReference type="EMBL" id="KNC75117.1"/>
    </source>
</evidence>
<dbReference type="STRING" id="667725.A0A0L0FED4"/>
<feature type="compositionally biased region" description="Polar residues" evidence="8">
    <location>
        <begin position="68"/>
        <end position="80"/>
    </location>
</feature>
<evidence type="ECO:0000256" key="3">
    <source>
        <dbReference type="ARBA" id="ARBA00022737"/>
    </source>
</evidence>
<evidence type="ECO:0000256" key="7">
    <source>
        <dbReference type="PROSITE-ProRule" id="PRU00042"/>
    </source>
</evidence>
<dbReference type="EMBL" id="KQ243838">
    <property type="protein sequence ID" value="KNC75117.1"/>
    <property type="molecule type" value="Genomic_DNA"/>
</dbReference>
<reference evidence="10 11" key="1">
    <citation type="submission" date="2011-02" db="EMBL/GenBank/DDBJ databases">
        <title>The Genome Sequence of Sphaeroforma arctica JP610.</title>
        <authorList>
            <consortium name="The Broad Institute Genome Sequencing Platform"/>
            <person name="Russ C."/>
            <person name="Cuomo C."/>
            <person name="Young S.K."/>
            <person name="Zeng Q."/>
            <person name="Gargeya S."/>
            <person name="Alvarado L."/>
            <person name="Berlin A."/>
            <person name="Chapman S.B."/>
            <person name="Chen Z."/>
            <person name="Freedman E."/>
            <person name="Gellesch M."/>
            <person name="Goldberg J."/>
            <person name="Griggs A."/>
            <person name="Gujja S."/>
            <person name="Heilman E."/>
            <person name="Heiman D."/>
            <person name="Howarth C."/>
            <person name="Mehta T."/>
            <person name="Neiman D."/>
            <person name="Pearson M."/>
            <person name="Roberts A."/>
            <person name="Saif S."/>
            <person name="Shea T."/>
            <person name="Shenoy N."/>
            <person name="Sisk P."/>
            <person name="Stolte C."/>
            <person name="Sykes S."/>
            <person name="White J."/>
            <person name="Yandava C."/>
            <person name="Burger G."/>
            <person name="Gray M.W."/>
            <person name="Holland P.W.H."/>
            <person name="King N."/>
            <person name="Lang F.B.F."/>
            <person name="Roger A.J."/>
            <person name="Ruiz-Trillo I."/>
            <person name="Haas B."/>
            <person name="Nusbaum C."/>
            <person name="Birren B."/>
        </authorList>
    </citation>
    <scope>NUCLEOTIDE SEQUENCE [LARGE SCALE GENOMIC DNA]</scope>
    <source>
        <strain evidence="10 11">JP610</strain>
    </source>
</reference>
<dbReference type="GO" id="GO:0000978">
    <property type="term" value="F:RNA polymerase II cis-regulatory region sequence-specific DNA binding"/>
    <property type="evidence" value="ECO:0007669"/>
    <property type="project" value="TreeGrafter"/>
</dbReference>
<evidence type="ECO:0000256" key="4">
    <source>
        <dbReference type="ARBA" id="ARBA00022771"/>
    </source>
</evidence>
<name>A0A0L0FED4_9EUKA</name>
<dbReference type="GeneID" id="25912857"/>
<evidence type="ECO:0000313" key="11">
    <source>
        <dbReference type="Proteomes" id="UP000054560"/>
    </source>
</evidence>
<feature type="domain" description="C2H2-type" evidence="9">
    <location>
        <begin position="603"/>
        <end position="632"/>
    </location>
</feature>
<dbReference type="PANTHER" id="PTHR19818:SF139">
    <property type="entry name" value="PAIR-RULE PROTEIN ODD-PAIRED"/>
    <property type="match status" value="1"/>
</dbReference>
<evidence type="ECO:0000259" key="9">
    <source>
        <dbReference type="PROSITE" id="PS50157"/>
    </source>
</evidence>
<evidence type="ECO:0000256" key="1">
    <source>
        <dbReference type="ARBA" id="ARBA00004123"/>
    </source>
</evidence>
<feature type="region of interest" description="Disordered" evidence="8">
    <location>
        <begin position="120"/>
        <end position="158"/>
    </location>
</feature>
<keyword evidence="2" id="KW-0479">Metal-binding</keyword>
<evidence type="ECO:0000256" key="6">
    <source>
        <dbReference type="ARBA" id="ARBA00023242"/>
    </source>
</evidence>
<sequence length="634" mass="69964">RIDWKRHKHKSVCEFRKLRKSGSVQPHKRTCRATAIELADRHSPPVLCGSYTLSKVCDRAADSSIGTPITRPNGTVSLHSLDQRSPRSRNEPMVEAVCACSQKRKSKGKTRMKALHATGRSTATPLKRSPDIITSHNPNKCGQKDSQSRSHATTIRSDDVLNSLVEDGTQAISAKEITPYQSTLQGRSTLARTAVDTSVAKPTSGKPKVRCNTPVTYPVTSNTMVIPTIRRSKANYKTGTTGCSRHKRLSANNQINTHTLRQSPDGRTRCRGNGTKPHTSRVDWGENTLVHPMSDTPHTSARLVSEPLSADTLGRAQSNLLMNANASTNKKMKRTAHEPNAVEKPTISLALGGRAGFEPKKVSLHTKARDVQMGVPQMISINAAVNADNVALEASVDDAQISTCPSNTKREWTDVKLEWNDPTKGPPPLLLRTVSDNPPSHHLLDEQSPNTLMCAWHGCDAREPDGDALFRHMYMHVTELPVACAFENCGMDFSSHANLVAHTSCHFIAATHTCAWKGCDFAFSRKRREHFVTHMRTHTREAAFACPWENCDAVATAKQVIVKHMMKHHSGVLPFACTEGGCDKRYATKYALARHRVTHTDRFACVWEGCEKRLSCEAKLNAHMMSHAGKKLLS</sequence>
<dbReference type="GO" id="GO:0008270">
    <property type="term" value="F:zinc ion binding"/>
    <property type="evidence" value="ECO:0007669"/>
    <property type="project" value="UniProtKB-KW"/>
</dbReference>
<dbReference type="PROSITE" id="PS00028">
    <property type="entry name" value="ZINC_FINGER_C2H2_1"/>
    <property type="match status" value="3"/>
</dbReference>
<dbReference type="InterPro" id="IPR050329">
    <property type="entry name" value="GLI_C2H2-zinc-finger"/>
</dbReference>
<keyword evidence="6" id="KW-0539">Nucleus</keyword>
<feature type="non-terminal residue" evidence="10">
    <location>
        <position position="1"/>
    </location>
</feature>
<organism evidence="10 11">
    <name type="scientific">Sphaeroforma arctica JP610</name>
    <dbReference type="NCBI Taxonomy" id="667725"/>
    <lineage>
        <taxon>Eukaryota</taxon>
        <taxon>Ichthyosporea</taxon>
        <taxon>Ichthyophonida</taxon>
        <taxon>Sphaeroforma</taxon>
    </lineage>
</organism>
<dbReference type="GO" id="GO:0000981">
    <property type="term" value="F:DNA-binding transcription factor activity, RNA polymerase II-specific"/>
    <property type="evidence" value="ECO:0007669"/>
    <property type="project" value="TreeGrafter"/>
</dbReference>
<feature type="compositionally biased region" description="Basic and acidic residues" evidence="8">
    <location>
        <begin position="81"/>
        <end position="92"/>
    </location>
</feature>
<dbReference type="PANTHER" id="PTHR19818">
    <property type="entry name" value="ZINC FINGER PROTEIN ZIC AND GLI"/>
    <property type="match status" value="1"/>
</dbReference>
<dbReference type="InterPro" id="IPR036236">
    <property type="entry name" value="Znf_C2H2_sf"/>
</dbReference>
<keyword evidence="3" id="KW-0677">Repeat</keyword>
<dbReference type="GO" id="GO:0005634">
    <property type="term" value="C:nucleus"/>
    <property type="evidence" value="ECO:0007669"/>
    <property type="project" value="UniProtKB-SubCell"/>
</dbReference>
<dbReference type="Gene3D" id="3.30.160.60">
    <property type="entry name" value="Classic Zinc Finger"/>
    <property type="match status" value="2"/>
</dbReference>
<dbReference type="FunFam" id="3.30.160.60:FF:001102">
    <property type="entry name" value="Transcription factor IIIA"/>
    <property type="match status" value="1"/>
</dbReference>
<dbReference type="RefSeq" id="XP_014149019.1">
    <property type="nucleotide sequence ID" value="XM_014293544.1"/>
</dbReference>
<protein>
    <recommendedName>
        <fullName evidence="9">C2H2-type domain-containing protein</fullName>
    </recommendedName>
</protein>
<dbReference type="SMART" id="SM00355">
    <property type="entry name" value="ZnF_C2H2"/>
    <property type="match status" value="6"/>
</dbReference>
<feature type="region of interest" description="Disordered" evidence="8">
    <location>
        <begin position="258"/>
        <end position="283"/>
    </location>
</feature>
<dbReference type="OrthoDB" id="427030at2759"/>